<accession>A0A1Y2L928</accession>
<dbReference type="AlphaFoldDB" id="A0A1Y2L928"/>
<dbReference type="EMBL" id="JFKB01000011">
    <property type="protein sequence ID" value="OSQ46688.1"/>
    <property type="molecule type" value="Genomic_DNA"/>
</dbReference>
<gene>
    <name evidence="1" type="ORF">TALK_15900</name>
</gene>
<keyword evidence="2" id="KW-1185">Reference proteome</keyword>
<dbReference type="RefSeq" id="WP_085620134.1">
    <property type="nucleotide sequence ID" value="NZ_JFKB01000011.1"/>
</dbReference>
<reference evidence="1 2" key="1">
    <citation type="submission" date="2014-03" db="EMBL/GenBank/DDBJ databases">
        <title>The draft genome sequence of Thalassospira alkalitolerans JCM 18968.</title>
        <authorList>
            <person name="Lai Q."/>
            <person name="Shao Z."/>
        </authorList>
    </citation>
    <scope>NUCLEOTIDE SEQUENCE [LARGE SCALE GENOMIC DNA]</scope>
    <source>
        <strain evidence="1 2">JCM 18968</strain>
    </source>
</reference>
<comment type="caution">
    <text evidence="1">The sequence shown here is derived from an EMBL/GenBank/DDBJ whole genome shotgun (WGS) entry which is preliminary data.</text>
</comment>
<dbReference type="InterPro" id="IPR011004">
    <property type="entry name" value="Trimer_LpxA-like_sf"/>
</dbReference>
<name>A0A1Y2L928_9PROT</name>
<evidence type="ECO:0000313" key="2">
    <source>
        <dbReference type="Proteomes" id="UP000193396"/>
    </source>
</evidence>
<proteinExistence type="predicted"/>
<dbReference type="Gene3D" id="2.160.10.10">
    <property type="entry name" value="Hexapeptide repeat proteins"/>
    <property type="match status" value="1"/>
</dbReference>
<sequence length="212" mass="22666">MSGNIAPSDLIDALDRQRRKLGFLSIPALIALTERDNVILDPFSTLISIHADIGSGNVFYPATRLEAPQPGMLAISDENTFYTNTTLIAADGPITIAHHNQFGDGTVTIAANRPGADIRIGSDGRFRGTIDLQGKCTLGDGCQILGNITARDITLGKGGSYRHPIADERGAVLKGHGQAMGIRLETGQVIAGEGRFDPANRRMQSFYHPDAK</sequence>
<dbReference type="Proteomes" id="UP000193396">
    <property type="component" value="Unassembled WGS sequence"/>
</dbReference>
<evidence type="ECO:0000313" key="1">
    <source>
        <dbReference type="EMBL" id="OSQ46688.1"/>
    </source>
</evidence>
<dbReference type="SUPFAM" id="SSF51161">
    <property type="entry name" value="Trimeric LpxA-like enzymes"/>
    <property type="match status" value="1"/>
</dbReference>
<protein>
    <submittedName>
        <fullName evidence="1">Uncharacterized protein</fullName>
    </submittedName>
</protein>
<organism evidence="1 2">
    <name type="scientific">Thalassospira alkalitolerans</name>
    <dbReference type="NCBI Taxonomy" id="1293890"/>
    <lineage>
        <taxon>Bacteria</taxon>
        <taxon>Pseudomonadati</taxon>
        <taxon>Pseudomonadota</taxon>
        <taxon>Alphaproteobacteria</taxon>
        <taxon>Rhodospirillales</taxon>
        <taxon>Thalassospiraceae</taxon>
        <taxon>Thalassospira</taxon>
    </lineage>
</organism>
<dbReference type="OrthoDB" id="5504419at2"/>